<evidence type="ECO:0000256" key="2">
    <source>
        <dbReference type="ARBA" id="ARBA00004127"/>
    </source>
</evidence>
<dbReference type="AlphaFoldDB" id="A0A0C9S4J1"/>
<dbReference type="PANTHER" id="PTHR22593:SF2">
    <property type="entry name" value="TRANSMEMBRANE PROTEIN 18"/>
    <property type="match status" value="1"/>
</dbReference>
<evidence type="ECO:0000256" key="11">
    <source>
        <dbReference type="SAM" id="Phobius"/>
    </source>
</evidence>
<evidence type="ECO:0000256" key="9">
    <source>
        <dbReference type="ARBA" id="ARBA00023136"/>
    </source>
</evidence>
<feature type="transmembrane region" description="Helical" evidence="11">
    <location>
        <begin position="83"/>
        <end position="101"/>
    </location>
</feature>
<sequence>MEELTAAIHGHMDQVSTLVESVREELRKQWNAGSQGGFVQPILAFVHAVDWTEPWLIALLVFHFMLLILAITTRKSSNFQMGLFLAALMGVYFAETINYYLGRNWKRFAGQNYFDQHGVFLSNVWSGPLLVISTIILINTLITLCQLIVKWKKAELKHRARLARHKAE</sequence>
<accession>A0A0C9S4J1</accession>
<comment type="subcellular location">
    <subcellularLocation>
        <location evidence="2">Endomembrane system</location>
        <topology evidence="2">Multi-pass membrane protein</topology>
    </subcellularLocation>
    <subcellularLocation>
        <location evidence="1">Nucleus membrane</location>
    </subcellularLocation>
</comment>
<evidence type="ECO:0000256" key="8">
    <source>
        <dbReference type="ARBA" id="ARBA00023125"/>
    </source>
</evidence>
<protein>
    <recommendedName>
        <fullName evidence="4">Transmembrane protein 18</fullName>
    </recommendedName>
</protein>
<feature type="transmembrane region" description="Helical" evidence="11">
    <location>
        <begin position="129"/>
        <end position="149"/>
    </location>
</feature>
<evidence type="ECO:0000256" key="7">
    <source>
        <dbReference type="ARBA" id="ARBA00023054"/>
    </source>
</evidence>
<evidence type="ECO:0000313" key="12">
    <source>
        <dbReference type="EMBL" id="JAG85718.1"/>
    </source>
</evidence>
<evidence type="ECO:0000256" key="3">
    <source>
        <dbReference type="ARBA" id="ARBA00009971"/>
    </source>
</evidence>
<name>A0A0C9S4J1_9CONI</name>
<keyword evidence="7" id="KW-0175">Coiled coil</keyword>
<organism evidence="12">
    <name type="scientific">Wollemia nobilis</name>
    <dbReference type="NCBI Taxonomy" id="56998"/>
    <lineage>
        <taxon>Eukaryota</taxon>
        <taxon>Viridiplantae</taxon>
        <taxon>Streptophyta</taxon>
        <taxon>Embryophyta</taxon>
        <taxon>Tracheophyta</taxon>
        <taxon>Spermatophyta</taxon>
        <taxon>Pinopsida</taxon>
        <taxon>Pinidae</taxon>
        <taxon>Conifers II</taxon>
        <taxon>Araucariales</taxon>
        <taxon>Araucariaceae</taxon>
        <taxon>Wollemia</taxon>
    </lineage>
</organism>
<evidence type="ECO:0000256" key="10">
    <source>
        <dbReference type="ARBA" id="ARBA00023242"/>
    </source>
</evidence>
<keyword evidence="6 11" id="KW-1133">Transmembrane helix</keyword>
<dbReference type="GO" id="GO:0031965">
    <property type="term" value="C:nuclear membrane"/>
    <property type="evidence" value="ECO:0007669"/>
    <property type="project" value="UniProtKB-SubCell"/>
</dbReference>
<keyword evidence="10" id="KW-0539">Nucleus</keyword>
<dbReference type="GO" id="GO:0003677">
    <property type="term" value="F:DNA binding"/>
    <property type="evidence" value="ECO:0007669"/>
    <property type="project" value="UniProtKB-KW"/>
</dbReference>
<feature type="transmembrane region" description="Helical" evidence="11">
    <location>
        <begin position="55"/>
        <end position="71"/>
    </location>
</feature>
<evidence type="ECO:0000256" key="4">
    <source>
        <dbReference type="ARBA" id="ARBA00014253"/>
    </source>
</evidence>
<dbReference type="InterPro" id="IPR026721">
    <property type="entry name" value="TMEM18"/>
</dbReference>
<keyword evidence="5 11" id="KW-0812">Transmembrane</keyword>
<dbReference type="PANTHER" id="PTHR22593">
    <property type="entry name" value="TRANSMEMBRANE PROTEIN 18"/>
    <property type="match status" value="1"/>
</dbReference>
<keyword evidence="8" id="KW-0238">DNA-binding</keyword>
<dbReference type="Pfam" id="PF14770">
    <property type="entry name" value="TMEM18"/>
    <property type="match status" value="1"/>
</dbReference>
<proteinExistence type="inferred from homology"/>
<comment type="similarity">
    <text evidence="3">Belongs to the TMEM18 family.</text>
</comment>
<evidence type="ECO:0000256" key="6">
    <source>
        <dbReference type="ARBA" id="ARBA00022989"/>
    </source>
</evidence>
<evidence type="ECO:0000256" key="5">
    <source>
        <dbReference type="ARBA" id="ARBA00022692"/>
    </source>
</evidence>
<keyword evidence="9 11" id="KW-0472">Membrane</keyword>
<reference evidence="12" key="1">
    <citation type="submission" date="2015-02" db="EMBL/GenBank/DDBJ databases">
        <title>A transcriptome of Wollemia nobilis - a relic of Gondwana.</title>
        <authorList>
            <person name="Chia J.Y."/>
            <person name="Leong Y.S."/>
            <person name="Abdul Karim S."/>
            <person name="Wan Azmi N."/>
            <person name="Hercus R."/>
            <person name="Croft L."/>
        </authorList>
    </citation>
    <scope>NUCLEOTIDE SEQUENCE</scope>
    <source>
        <strain evidence="12">MaeBrown</strain>
        <tissue evidence="12">Leaf</tissue>
    </source>
</reference>
<dbReference type="EMBL" id="GCHU01024915">
    <property type="protein sequence ID" value="JAG85718.1"/>
    <property type="molecule type" value="Transcribed_RNA"/>
</dbReference>
<evidence type="ECO:0000256" key="1">
    <source>
        <dbReference type="ARBA" id="ARBA00004126"/>
    </source>
</evidence>